<dbReference type="Gene3D" id="1.10.357.10">
    <property type="entry name" value="Tetracycline Repressor, domain 2"/>
    <property type="match status" value="1"/>
</dbReference>
<feature type="domain" description="HTH tetR-type" evidence="5">
    <location>
        <begin position="4"/>
        <end position="64"/>
    </location>
</feature>
<organism evidence="6 7">
    <name type="scientific">Candidatus Kurthia intestinigallinarum</name>
    <dbReference type="NCBI Taxonomy" id="1562256"/>
    <lineage>
        <taxon>Bacteria</taxon>
        <taxon>Bacillati</taxon>
        <taxon>Bacillota</taxon>
        <taxon>Bacilli</taxon>
        <taxon>Bacillales</taxon>
        <taxon>Caryophanaceae</taxon>
        <taxon>Kurthia</taxon>
    </lineage>
</organism>
<evidence type="ECO:0000313" key="7">
    <source>
        <dbReference type="Proteomes" id="UP000288623"/>
    </source>
</evidence>
<dbReference type="GO" id="GO:0003677">
    <property type="term" value="F:DNA binding"/>
    <property type="evidence" value="ECO:0007669"/>
    <property type="project" value="UniProtKB-UniRule"/>
</dbReference>
<sequence length="190" mass="21370">MKNNPTRDHLLDVATKLFHSQGYHATGLNQILKESGTPKGSLYHYFPNGKDQLVKEVVQSSSNRLVKDIQAHLDSDLDPVIAIQHYLDKMSQRFENLETPDKLDMPPFSLISLESAFANEEIRQVCQENYNQVEQLYYKKIVASGVAQPEARALAVSICAAIEGVLMLSITKKSNEPIHMLRKTIPGFFA</sequence>
<dbReference type="Pfam" id="PF21993">
    <property type="entry name" value="TetR_C_13_2"/>
    <property type="match status" value="1"/>
</dbReference>
<dbReference type="EMBL" id="JTFC01000005">
    <property type="protein sequence ID" value="RUS58337.1"/>
    <property type="molecule type" value="Genomic_DNA"/>
</dbReference>
<dbReference type="OrthoDB" id="9810023at2"/>
<keyword evidence="7" id="KW-1185">Reference proteome</keyword>
<dbReference type="InterPro" id="IPR036271">
    <property type="entry name" value="Tet_transcr_reg_TetR-rel_C_sf"/>
</dbReference>
<dbReference type="SUPFAM" id="SSF48498">
    <property type="entry name" value="Tetracyclin repressor-like, C-terminal domain"/>
    <property type="match status" value="1"/>
</dbReference>
<keyword evidence="2 4" id="KW-0238">DNA-binding</keyword>
<comment type="caution">
    <text evidence="6">The sequence shown here is derived from an EMBL/GenBank/DDBJ whole genome shotgun (WGS) entry which is preliminary data.</text>
</comment>
<dbReference type="InterPro" id="IPR001647">
    <property type="entry name" value="HTH_TetR"/>
</dbReference>
<dbReference type="SUPFAM" id="SSF46689">
    <property type="entry name" value="Homeodomain-like"/>
    <property type="match status" value="1"/>
</dbReference>
<keyword evidence="3" id="KW-0804">Transcription</keyword>
<evidence type="ECO:0000256" key="1">
    <source>
        <dbReference type="ARBA" id="ARBA00023015"/>
    </source>
</evidence>
<reference evidence="6 7" key="1">
    <citation type="submission" date="2014-11" db="EMBL/GenBank/DDBJ databases">
        <title>Genome sequence and analysis of novel Kurthia sp.</title>
        <authorList>
            <person name="Lawson J.N."/>
            <person name="Gonzalez J.E."/>
            <person name="Rinauldi L."/>
            <person name="Xuan Z."/>
            <person name="Firman A."/>
            <person name="Shaddox L."/>
            <person name="Trudeau A."/>
            <person name="Shah S."/>
            <person name="Reiman D."/>
        </authorList>
    </citation>
    <scope>NUCLEOTIDE SEQUENCE [LARGE SCALE GENOMIC DNA]</scope>
    <source>
        <strain evidence="6 7">3B1D</strain>
    </source>
</reference>
<dbReference type="PROSITE" id="PS50977">
    <property type="entry name" value="HTH_TETR_2"/>
    <property type="match status" value="1"/>
</dbReference>
<keyword evidence="1" id="KW-0805">Transcription regulation</keyword>
<name>A0A433RYK1_9BACL</name>
<protein>
    <submittedName>
        <fullName evidence="6">TetR family transcriptional regulator</fullName>
    </submittedName>
</protein>
<dbReference type="PRINTS" id="PR00455">
    <property type="entry name" value="HTHTETR"/>
</dbReference>
<evidence type="ECO:0000256" key="4">
    <source>
        <dbReference type="PROSITE-ProRule" id="PRU00335"/>
    </source>
</evidence>
<feature type="DNA-binding region" description="H-T-H motif" evidence="4">
    <location>
        <begin position="27"/>
        <end position="46"/>
    </location>
</feature>
<dbReference type="RefSeq" id="WP_126989102.1">
    <property type="nucleotide sequence ID" value="NZ_JTFC01000005.1"/>
</dbReference>
<dbReference type="InterPro" id="IPR009057">
    <property type="entry name" value="Homeodomain-like_sf"/>
</dbReference>
<evidence type="ECO:0000259" key="5">
    <source>
        <dbReference type="PROSITE" id="PS50977"/>
    </source>
</evidence>
<evidence type="ECO:0000313" key="6">
    <source>
        <dbReference type="EMBL" id="RUS58337.1"/>
    </source>
</evidence>
<dbReference type="Pfam" id="PF00440">
    <property type="entry name" value="TetR_N"/>
    <property type="match status" value="1"/>
</dbReference>
<accession>A0A433RYK1</accession>
<evidence type="ECO:0000256" key="3">
    <source>
        <dbReference type="ARBA" id="ARBA00023163"/>
    </source>
</evidence>
<dbReference type="PANTHER" id="PTHR47506:SF3">
    <property type="entry name" value="HTH-TYPE TRANSCRIPTIONAL REGULATOR LMRA"/>
    <property type="match status" value="1"/>
</dbReference>
<dbReference type="Proteomes" id="UP000288623">
    <property type="component" value="Unassembled WGS sequence"/>
</dbReference>
<gene>
    <name evidence="6" type="ORF">QI30_01085</name>
</gene>
<evidence type="ECO:0000256" key="2">
    <source>
        <dbReference type="ARBA" id="ARBA00023125"/>
    </source>
</evidence>
<dbReference type="PANTHER" id="PTHR47506">
    <property type="entry name" value="TRANSCRIPTIONAL REGULATORY PROTEIN"/>
    <property type="match status" value="1"/>
</dbReference>
<proteinExistence type="predicted"/>
<dbReference type="AlphaFoldDB" id="A0A433RYK1"/>
<dbReference type="InterPro" id="IPR054156">
    <property type="entry name" value="YxaF_TetR_C"/>
</dbReference>